<comment type="caution">
    <text evidence="1">The sequence shown here is derived from an EMBL/GenBank/DDBJ whole genome shotgun (WGS) entry which is preliminary data.</text>
</comment>
<protein>
    <submittedName>
        <fullName evidence="1">Uncharacterized protein</fullName>
    </submittedName>
</protein>
<organism evidence="1 2">
    <name type="scientific">Faecalicoccus acidiformans</name>
    <dbReference type="NCBI Taxonomy" id="915173"/>
    <lineage>
        <taxon>Bacteria</taxon>
        <taxon>Bacillati</taxon>
        <taxon>Bacillota</taxon>
        <taxon>Erysipelotrichia</taxon>
        <taxon>Erysipelotrichales</taxon>
        <taxon>Erysipelotrichaceae</taxon>
        <taxon>Faecalicoccus</taxon>
    </lineage>
</organism>
<evidence type="ECO:0000313" key="2">
    <source>
        <dbReference type="Proteomes" id="UP000775500"/>
    </source>
</evidence>
<evidence type="ECO:0000313" key="1">
    <source>
        <dbReference type="EMBL" id="MBM6831680.1"/>
    </source>
</evidence>
<keyword evidence="2" id="KW-1185">Reference proteome</keyword>
<gene>
    <name evidence="1" type="ORF">H5982_06100</name>
</gene>
<accession>A0ABS2FQG2</accession>
<name>A0ABS2FQG2_9FIRM</name>
<sequence length="69" mass="8090">MTKYIIDVTCKGNWDLDNSDLLLPRGLKELKEVLKIIEIEKSRYSIVIETIWACRPNGCFQDVTLRYVK</sequence>
<dbReference type="Proteomes" id="UP000775500">
    <property type="component" value="Unassembled WGS sequence"/>
</dbReference>
<proteinExistence type="predicted"/>
<dbReference type="RefSeq" id="WP_204685886.1">
    <property type="nucleotide sequence ID" value="NZ_JACJLU010000006.1"/>
</dbReference>
<reference evidence="1 2" key="1">
    <citation type="journal article" date="2021" name="Sci. Rep.">
        <title>The distribution of antibiotic resistance genes in chicken gut microbiota commensals.</title>
        <authorList>
            <person name="Juricova H."/>
            <person name="Matiasovicova J."/>
            <person name="Kubasova T."/>
            <person name="Cejkova D."/>
            <person name="Rychlik I."/>
        </authorList>
    </citation>
    <scope>NUCLEOTIDE SEQUENCE [LARGE SCALE GENOMIC DNA]</scope>
    <source>
        <strain evidence="1 2">An423</strain>
    </source>
</reference>
<dbReference type="EMBL" id="JACJLU010000006">
    <property type="protein sequence ID" value="MBM6831680.1"/>
    <property type="molecule type" value="Genomic_DNA"/>
</dbReference>